<feature type="transmembrane region" description="Helical" evidence="7">
    <location>
        <begin position="198"/>
        <end position="220"/>
    </location>
</feature>
<feature type="transmembrane region" description="Helical" evidence="7">
    <location>
        <begin position="236"/>
        <end position="257"/>
    </location>
</feature>
<keyword evidence="9" id="KW-1185">Reference proteome</keyword>
<feature type="transmembrane region" description="Helical" evidence="7">
    <location>
        <begin position="307"/>
        <end position="329"/>
    </location>
</feature>
<comment type="subcellular location">
    <subcellularLocation>
        <location evidence="1">Cell membrane</location>
        <topology evidence="1">Multi-pass membrane protein</topology>
    </subcellularLocation>
</comment>
<name>A0A0M6ZFP4_9HYPH</name>
<proteinExistence type="inferred from homology"/>
<keyword evidence="6 7" id="KW-0472">Membrane</keyword>
<dbReference type="Proteomes" id="UP000049983">
    <property type="component" value="Unassembled WGS sequence"/>
</dbReference>
<dbReference type="PANTHER" id="PTHR30250">
    <property type="entry name" value="PST FAMILY PREDICTED COLANIC ACID TRANSPORTER"/>
    <property type="match status" value="1"/>
</dbReference>
<evidence type="ECO:0000256" key="3">
    <source>
        <dbReference type="ARBA" id="ARBA00022475"/>
    </source>
</evidence>
<feature type="transmembrane region" description="Helical" evidence="7">
    <location>
        <begin position="140"/>
        <end position="160"/>
    </location>
</feature>
<evidence type="ECO:0000313" key="8">
    <source>
        <dbReference type="EMBL" id="CTQ74584.1"/>
    </source>
</evidence>
<gene>
    <name evidence="8" type="primary">tuaB</name>
    <name evidence="8" type="ORF">LA5096_04104</name>
</gene>
<dbReference type="OrthoDB" id="7605542at2"/>
<evidence type="ECO:0000313" key="9">
    <source>
        <dbReference type="Proteomes" id="UP000049983"/>
    </source>
</evidence>
<feature type="transmembrane region" description="Helical" evidence="7">
    <location>
        <begin position="350"/>
        <end position="367"/>
    </location>
</feature>
<dbReference type="PANTHER" id="PTHR30250:SF10">
    <property type="entry name" value="LIPOPOLYSACCHARIDE BIOSYNTHESIS PROTEIN WZXC"/>
    <property type="match status" value="1"/>
</dbReference>
<dbReference type="EMBL" id="CXWC01000011">
    <property type="protein sequence ID" value="CTQ74584.1"/>
    <property type="molecule type" value="Genomic_DNA"/>
</dbReference>
<feature type="transmembrane region" description="Helical" evidence="7">
    <location>
        <begin position="434"/>
        <end position="453"/>
    </location>
</feature>
<feature type="transmembrane region" description="Helical" evidence="7">
    <location>
        <begin position="107"/>
        <end position="128"/>
    </location>
</feature>
<reference evidence="9" key="1">
    <citation type="submission" date="2015-07" db="EMBL/GenBank/DDBJ databases">
        <authorList>
            <person name="Rodrigo-Torres Lidia"/>
            <person name="Arahal R.David."/>
        </authorList>
    </citation>
    <scope>NUCLEOTIDE SEQUENCE [LARGE SCALE GENOMIC DNA]</scope>
    <source>
        <strain evidence="9">CECT 5096</strain>
    </source>
</reference>
<dbReference type="AlphaFoldDB" id="A0A0M6ZFP4"/>
<evidence type="ECO:0000256" key="5">
    <source>
        <dbReference type="ARBA" id="ARBA00022989"/>
    </source>
</evidence>
<dbReference type="GeneID" id="97671418"/>
<evidence type="ECO:0000256" key="6">
    <source>
        <dbReference type="ARBA" id="ARBA00023136"/>
    </source>
</evidence>
<keyword evidence="5 7" id="KW-1133">Transmembrane helix</keyword>
<dbReference type="RefSeq" id="WP_082442771.1">
    <property type="nucleotide sequence ID" value="NZ_CXWA01000005.1"/>
</dbReference>
<feature type="transmembrane region" description="Helical" evidence="7">
    <location>
        <begin position="407"/>
        <end position="428"/>
    </location>
</feature>
<feature type="transmembrane region" description="Helical" evidence="7">
    <location>
        <begin position="166"/>
        <end position="186"/>
    </location>
</feature>
<dbReference type="InterPro" id="IPR050833">
    <property type="entry name" value="Poly_Biosynth_Transport"/>
</dbReference>
<comment type="similarity">
    <text evidence="2">Belongs to the polysaccharide synthase family.</text>
</comment>
<evidence type="ECO:0000256" key="1">
    <source>
        <dbReference type="ARBA" id="ARBA00004651"/>
    </source>
</evidence>
<evidence type="ECO:0000256" key="4">
    <source>
        <dbReference type="ARBA" id="ARBA00022692"/>
    </source>
</evidence>
<evidence type="ECO:0000256" key="2">
    <source>
        <dbReference type="ARBA" id="ARBA00007430"/>
    </source>
</evidence>
<dbReference type="GO" id="GO:0005886">
    <property type="term" value="C:plasma membrane"/>
    <property type="evidence" value="ECO:0007669"/>
    <property type="project" value="UniProtKB-SubCell"/>
</dbReference>
<feature type="transmembrane region" description="Helical" evidence="7">
    <location>
        <begin position="77"/>
        <end position="101"/>
    </location>
</feature>
<protein>
    <submittedName>
        <fullName evidence="8">Teichuronic acid biosynthesis protein TuaB</fullName>
    </submittedName>
</protein>
<accession>A0A0M6ZFP4</accession>
<sequence length="479" mass="51867">MLKQALSLSASNGLIALVNLFRNILIARLISVEDFGIASTFAVTMSLIEMTSNFALDRMLVQTSDGGSNRFQSSVQMLQAARGAIGAAIMFLAAGPIAVLFGVPDVAWAYQLLALVPLLRGLAHFDMFRLQRKLEFRTIICVEMGAVFLATASAFPLSIWLQDYRAMLWVLLLQQSTYTILSHVLAKRRYRWSFDSIVAKRAFVFGWPLLLNGILMFTIFQGDRVLVGSMIGMKELGWFSAALTLAIAPTVVIGKTLDSFFLPQLSRVQSKPEEFGHLYLASTQAALFAGVLLTLLAVLLGEFLVHILYGAKYGPAVPLLVLLFIAQGLRIGKAGPAIAATAKADTKNPMIANACRFLALPVAWLALTQGGGIMTIIYVAIAGEALALVVSLLMLHKRQNLPLKPLSIPLAISALAYGVAASNSLIVTENSIEAWAAQAALTVVLIAALMWSMRDLRAWVQHMLSLHRSGGGKATNQTH</sequence>
<keyword evidence="3" id="KW-1003">Cell membrane</keyword>
<feature type="transmembrane region" description="Helical" evidence="7">
    <location>
        <begin position="278"/>
        <end position="301"/>
    </location>
</feature>
<dbReference type="Pfam" id="PF13440">
    <property type="entry name" value="Polysacc_synt_3"/>
    <property type="match status" value="1"/>
</dbReference>
<organism evidence="8 9">
    <name type="scientific">Roseibium album</name>
    <dbReference type="NCBI Taxonomy" id="311410"/>
    <lineage>
        <taxon>Bacteria</taxon>
        <taxon>Pseudomonadati</taxon>
        <taxon>Pseudomonadota</taxon>
        <taxon>Alphaproteobacteria</taxon>
        <taxon>Hyphomicrobiales</taxon>
        <taxon>Stappiaceae</taxon>
        <taxon>Roseibium</taxon>
    </lineage>
</organism>
<dbReference type="STRING" id="311410.LA5095_00966"/>
<evidence type="ECO:0000256" key="7">
    <source>
        <dbReference type="SAM" id="Phobius"/>
    </source>
</evidence>
<keyword evidence="4 7" id="KW-0812">Transmembrane</keyword>
<feature type="transmembrane region" description="Helical" evidence="7">
    <location>
        <begin position="373"/>
        <end position="395"/>
    </location>
</feature>